<gene>
    <name evidence="2" type="ORF">B0H17DRAFT_303588</name>
</gene>
<name>A0AAD7G441_MYCRO</name>
<keyword evidence="3" id="KW-1185">Reference proteome</keyword>
<reference evidence="2" key="1">
    <citation type="submission" date="2023-03" db="EMBL/GenBank/DDBJ databases">
        <title>Massive genome expansion in bonnet fungi (Mycena s.s.) driven by repeated elements and novel gene families across ecological guilds.</title>
        <authorList>
            <consortium name="Lawrence Berkeley National Laboratory"/>
            <person name="Harder C.B."/>
            <person name="Miyauchi S."/>
            <person name="Viragh M."/>
            <person name="Kuo A."/>
            <person name="Thoen E."/>
            <person name="Andreopoulos B."/>
            <person name="Lu D."/>
            <person name="Skrede I."/>
            <person name="Drula E."/>
            <person name="Henrissat B."/>
            <person name="Morin E."/>
            <person name="Kohler A."/>
            <person name="Barry K."/>
            <person name="LaButti K."/>
            <person name="Morin E."/>
            <person name="Salamov A."/>
            <person name="Lipzen A."/>
            <person name="Mereny Z."/>
            <person name="Hegedus B."/>
            <person name="Baldrian P."/>
            <person name="Stursova M."/>
            <person name="Weitz H."/>
            <person name="Taylor A."/>
            <person name="Grigoriev I.V."/>
            <person name="Nagy L.G."/>
            <person name="Martin F."/>
            <person name="Kauserud H."/>
        </authorList>
    </citation>
    <scope>NUCLEOTIDE SEQUENCE</scope>
    <source>
        <strain evidence="2">CBHHK067</strain>
    </source>
</reference>
<accession>A0AAD7G441</accession>
<sequence>MVVGLGMYPNQPVYRSADNAPERNRLRSALTGLQVKMREWRPTRGRDVQSDFHSRCVLLELPRGADALELPGHIQSAVGDRHGLLPYALRLAPRTTARAVKGRSPSRVRPCSWSSISSPTDLTPAGGGSATSITTPTSKSGSPIRLRGILSKSDRFSGLYSSSSGGADCVFSIEYQSVLRGGPHTAGYEGTVVAYYAYRPRVISEGSSGDFMLVRVGCVVRYDTHEIVVDMPA</sequence>
<evidence type="ECO:0000313" key="3">
    <source>
        <dbReference type="Proteomes" id="UP001221757"/>
    </source>
</evidence>
<dbReference type="Proteomes" id="UP001221757">
    <property type="component" value="Unassembled WGS sequence"/>
</dbReference>
<proteinExistence type="predicted"/>
<dbReference type="EMBL" id="JARKIE010000226">
    <property type="protein sequence ID" value="KAJ7664153.1"/>
    <property type="molecule type" value="Genomic_DNA"/>
</dbReference>
<dbReference type="AlphaFoldDB" id="A0AAD7G441"/>
<organism evidence="2 3">
    <name type="scientific">Mycena rosella</name>
    <name type="common">Pink bonnet</name>
    <name type="synonym">Agaricus rosellus</name>
    <dbReference type="NCBI Taxonomy" id="1033263"/>
    <lineage>
        <taxon>Eukaryota</taxon>
        <taxon>Fungi</taxon>
        <taxon>Dikarya</taxon>
        <taxon>Basidiomycota</taxon>
        <taxon>Agaricomycotina</taxon>
        <taxon>Agaricomycetes</taxon>
        <taxon>Agaricomycetidae</taxon>
        <taxon>Agaricales</taxon>
        <taxon>Marasmiineae</taxon>
        <taxon>Mycenaceae</taxon>
        <taxon>Mycena</taxon>
    </lineage>
</organism>
<feature type="compositionally biased region" description="Polar residues" evidence="1">
    <location>
        <begin position="130"/>
        <end position="141"/>
    </location>
</feature>
<comment type="caution">
    <text evidence="2">The sequence shown here is derived from an EMBL/GenBank/DDBJ whole genome shotgun (WGS) entry which is preliminary data.</text>
</comment>
<protein>
    <submittedName>
        <fullName evidence="2">Uncharacterized protein</fullName>
    </submittedName>
</protein>
<feature type="region of interest" description="Disordered" evidence="1">
    <location>
        <begin position="98"/>
        <end position="142"/>
    </location>
</feature>
<feature type="compositionally biased region" description="Polar residues" evidence="1">
    <location>
        <begin position="112"/>
        <end position="121"/>
    </location>
</feature>
<evidence type="ECO:0000313" key="2">
    <source>
        <dbReference type="EMBL" id="KAJ7664153.1"/>
    </source>
</evidence>
<evidence type="ECO:0000256" key="1">
    <source>
        <dbReference type="SAM" id="MobiDB-lite"/>
    </source>
</evidence>